<dbReference type="EMBL" id="BAAABW010000016">
    <property type="protein sequence ID" value="GAA0349969.1"/>
    <property type="molecule type" value="Genomic_DNA"/>
</dbReference>
<name>A0ABP3GMN5_9ACTN</name>
<dbReference type="Proteomes" id="UP001500063">
    <property type="component" value="Unassembled WGS sequence"/>
</dbReference>
<reference evidence="2" key="1">
    <citation type="journal article" date="2019" name="Int. J. Syst. Evol. Microbiol.">
        <title>The Global Catalogue of Microorganisms (GCM) 10K type strain sequencing project: providing services to taxonomists for standard genome sequencing and annotation.</title>
        <authorList>
            <consortium name="The Broad Institute Genomics Platform"/>
            <consortium name="The Broad Institute Genome Sequencing Center for Infectious Disease"/>
            <person name="Wu L."/>
            <person name="Ma J."/>
        </authorList>
    </citation>
    <scope>NUCLEOTIDE SEQUENCE [LARGE SCALE GENOMIC DNA]</scope>
    <source>
        <strain evidence="2">JCM 4565</strain>
    </source>
</reference>
<accession>A0ABP3GMN5</accession>
<keyword evidence="2" id="KW-1185">Reference proteome</keyword>
<organism evidence="1 2">
    <name type="scientific">Streptomyces blastmyceticus</name>
    <dbReference type="NCBI Taxonomy" id="68180"/>
    <lineage>
        <taxon>Bacteria</taxon>
        <taxon>Bacillati</taxon>
        <taxon>Actinomycetota</taxon>
        <taxon>Actinomycetes</taxon>
        <taxon>Kitasatosporales</taxon>
        <taxon>Streptomycetaceae</taxon>
        <taxon>Streptomyces</taxon>
    </lineage>
</organism>
<proteinExistence type="predicted"/>
<comment type="caution">
    <text evidence="1">The sequence shown here is derived from an EMBL/GenBank/DDBJ whole genome shotgun (WGS) entry which is preliminary data.</text>
</comment>
<evidence type="ECO:0000313" key="1">
    <source>
        <dbReference type="EMBL" id="GAA0349969.1"/>
    </source>
</evidence>
<evidence type="ECO:0000313" key="2">
    <source>
        <dbReference type="Proteomes" id="UP001500063"/>
    </source>
</evidence>
<gene>
    <name evidence="1" type="ORF">GCM10010319_28470</name>
</gene>
<sequence>MRDVRFLFDVSFFRLRRCHGFVQGLDPLGVEARCPRHLPQSRLVCESFGCESTYETDEHIPFGFIHPPAGRTAPLRDHHAPALALRPCSPVVHHS</sequence>
<protein>
    <submittedName>
        <fullName evidence="1">Uncharacterized protein</fullName>
    </submittedName>
</protein>